<dbReference type="PaxDb" id="289377-HL41_00205"/>
<dbReference type="AlphaFoldDB" id="A0A075WSJ8"/>
<reference evidence="1 2" key="1">
    <citation type="journal article" date="2015" name="Genome Announc.">
        <title>Genome Sequence of a Sulfate-Reducing Thermophilic Bacterium, Thermodesulfobacterium commune DSM 2178T (Phylum Thermodesulfobacteria).</title>
        <authorList>
            <person name="Bhatnagar S."/>
            <person name="Badger J.H."/>
            <person name="Madupu R."/>
            <person name="Khouri H.M."/>
            <person name="O'Connor E.M."/>
            <person name="Robb F.T."/>
            <person name="Ward N.L."/>
            <person name="Eisen J.A."/>
        </authorList>
    </citation>
    <scope>NUCLEOTIDE SEQUENCE [LARGE SCALE GENOMIC DNA]</scope>
    <source>
        <strain evidence="1 2">DSM 2178</strain>
    </source>
</reference>
<dbReference type="EMBL" id="CP008796">
    <property type="protein sequence ID" value="AIH03383.1"/>
    <property type="molecule type" value="Genomic_DNA"/>
</dbReference>
<dbReference type="Proteomes" id="UP000028481">
    <property type="component" value="Chromosome"/>
</dbReference>
<organism evidence="1 2">
    <name type="scientific">Thermodesulfobacterium commune DSM 2178</name>
    <dbReference type="NCBI Taxonomy" id="289377"/>
    <lineage>
        <taxon>Bacteria</taxon>
        <taxon>Pseudomonadati</taxon>
        <taxon>Thermodesulfobacteriota</taxon>
        <taxon>Thermodesulfobacteria</taxon>
        <taxon>Thermodesulfobacteriales</taxon>
        <taxon>Thermodesulfobacteriaceae</taxon>
        <taxon>Thermodesulfobacterium</taxon>
    </lineage>
</organism>
<dbReference type="RefSeq" id="WP_038062989.1">
    <property type="nucleotide sequence ID" value="NZ_CP008796.1"/>
</dbReference>
<evidence type="ECO:0000313" key="1">
    <source>
        <dbReference type="EMBL" id="AIH03383.1"/>
    </source>
</evidence>
<dbReference type="KEGG" id="tcm:HL41_00205"/>
<evidence type="ECO:0008006" key="3">
    <source>
        <dbReference type="Google" id="ProtNLM"/>
    </source>
</evidence>
<keyword evidence="2" id="KW-1185">Reference proteome</keyword>
<proteinExistence type="predicted"/>
<protein>
    <recommendedName>
        <fullName evidence="3">DUF4390 domain-containing protein</fullName>
    </recommendedName>
</protein>
<gene>
    <name evidence="1" type="ORF">HL41_00205</name>
</gene>
<accession>A0A075WSJ8</accession>
<dbReference type="STRING" id="289377.HL41_00205"/>
<sequence length="182" mass="22052">MKKILLTLILFFCFISPAFGFKMAKIKVYRFQDQLILSLFYQDFPTQEILLSLKEQKNPIYLRFSFEVFKKRFLLPDVLIHKELYIQKLYYSPEENLYFLEDNFGIKSFENPEDLVLKIQFLDSYPLRFQVTNDLSSLYLKTNVEITYQTHLSKDLRFTKNQHKIRLRAENTLPFDVIYRKD</sequence>
<dbReference type="eggNOG" id="ENOG5030Y5M">
    <property type="taxonomic scope" value="Bacteria"/>
</dbReference>
<evidence type="ECO:0000313" key="2">
    <source>
        <dbReference type="Proteomes" id="UP000028481"/>
    </source>
</evidence>
<name>A0A075WSJ8_9BACT</name>
<dbReference type="HOGENOM" id="CLU_1481314_0_0_0"/>